<dbReference type="Gene3D" id="1.10.30.10">
    <property type="entry name" value="High mobility group box domain"/>
    <property type="match status" value="1"/>
</dbReference>
<evidence type="ECO:0000256" key="2">
    <source>
        <dbReference type="PROSITE-ProRule" id="PRU00267"/>
    </source>
</evidence>
<evidence type="ECO:0000313" key="4">
    <source>
        <dbReference type="EMBL" id="CAE0403666.1"/>
    </source>
</evidence>
<keyword evidence="2" id="KW-0539">Nucleus</keyword>
<dbReference type="PANTHER" id="PTHR48112:SF22">
    <property type="entry name" value="MITOCHONDRIAL TRANSCRIPTION FACTOR A, ISOFORM B"/>
    <property type="match status" value="1"/>
</dbReference>
<proteinExistence type="predicted"/>
<dbReference type="PANTHER" id="PTHR48112">
    <property type="entry name" value="HIGH MOBILITY GROUP PROTEIN DSP1"/>
    <property type="match status" value="1"/>
</dbReference>
<dbReference type="SUPFAM" id="SSF47095">
    <property type="entry name" value="HMG-box"/>
    <property type="match status" value="1"/>
</dbReference>
<dbReference type="GO" id="GO:0005634">
    <property type="term" value="C:nucleus"/>
    <property type="evidence" value="ECO:0007669"/>
    <property type="project" value="UniProtKB-UniRule"/>
</dbReference>
<dbReference type="PROSITE" id="PS50118">
    <property type="entry name" value="HMG_BOX_2"/>
    <property type="match status" value="1"/>
</dbReference>
<evidence type="ECO:0000259" key="3">
    <source>
        <dbReference type="PROSITE" id="PS50118"/>
    </source>
</evidence>
<dbReference type="SMART" id="SM00398">
    <property type="entry name" value="HMG"/>
    <property type="match status" value="1"/>
</dbReference>
<evidence type="ECO:0000256" key="1">
    <source>
        <dbReference type="ARBA" id="ARBA00023125"/>
    </source>
</evidence>
<organism evidence="4">
    <name type="scientific">Amphora coffeiformis</name>
    <dbReference type="NCBI Taxonomy" id="265554"/>
    <lineage>
        <taxon>Eukaryota</taxon>
        <taxon>Sar</taxon>
        <taxon>Stramenopiles</taxon>
        <taxon>Ochrophyta</taxon>
        <taxon>Bacillariophyta</taxon>
        <taxon>Bacillariophyceae</taxon>
        <taxon>Bacillariophycidae</taxon>
        <taxon>Thalassiophysales</taxon>
        <taxon>Catenulaceae</taxon>
        <taxon>Amphora</taxon>
    </lineage>
</organism>
<dbReference type="GO" id="GO:0003677">
    <property type="term" value="F:DNA binding"/>
    <property type="evidence" value="ECO:0007669"/>
    <property type="project" value="UniProtKB-UniRule"/>
</dbReference>
<feature type="domain" description="HMG box" evidence="3">
    <location>
        <begin position="15"/>
        <end position="88"/>
    </location>
</feature>
<dbReference type="AlphaFoldDB" id="A0A7S3KX73"/>
<name>A0A7S3KX73_9STRA</name>
<dbReference type="CDD" id="cd00084">
    <property type="entry name" value="HMG-box_SF"/>
    <property type="match status" value="1"/>
</dbReference>
<feature type="DNA-binding region" description="HMG box" evidence="2">
    <location>
        <begin position="15"/>
        <end position="88"/>
    </location>
</feature>
<keyword evidence="1 2" id="KW-0238">DNA-binding</keyword>
<dbReference type="InterPro" id="IPR009071">
    <property type="entry name" value="HMG_box_dom"/>
</dbReference>
<protein>
    <recommendedName>
        <fullName evidence="3">HMG box domain-containing protein</fullName>
    </recommendedName>
</protein>
<reference evidence="4" key="1">
    <citation type="submission" date="2021-01" db="EMBL/GenBank/DDBJ databases">
        <authorList>
            <person name="Corre E."/>
            <person name="Pelletier E."/>
            <person name="Niang G."/>
            <person name="Scheremetjew M."/>
            <person name="Finn R."/>
            <person name="Kale V."/>
            <person name="Holt S."/>
            <person name="Cochrane G."/>
            <person name="Meng A."/>
            <person name="Brown T."/>
            <person name="Cohen L."/>
        </authorList>
    </citation>
    <scope>NUCLEOTIDE SEQUENCE</scope>
    <source>
        <strain evidence="4">CCMP127</strain>
    </source>
</reference>
<dbReference type="Pfam" id="PF09011">
    <property type="entry name" value="HMG_box_2"/>
    <property type="match status" value="1"/>
</dbReference>
<accession>A0A7S3KX73</accession>
<dbReference type="EMBL" id="HBIM01002128">
    <property type="protein sequence ID" value="CAE0403666.1"/>
    <property type="molecule type" value="Transcribed_RNA"/>
</dbReference>
<sequence length="282" mass="31998">MKLTMTSRQPIPMKITRPRTSYNFFFHEERKRLQEVILRETGKRPEYTQISKLVASKWKNILPSDKAYYNSLAAADKRRYGLELINLSTQGHEIEQITSTTAARYDQNCVNADANEDDAPIHHGGPGFVTETRETLHQYLFVNHGERCSMDMRLDPMQQQSGTSNLQESIENTLSSVYTANAEIWAASFSKLHDNQANEQATAAPQDQNLRGLLVQLLQQPGTAEMLASLLMQHPAVHPLQESIAPSALPQPQHQHDSADVAWIPREMFDDDIDETFSIHRS</sequence>
<dbReference type="InterPro" id="IPR036910">
    <property type="entry name" value="HMG_box_dom_sf"/>
</dbReference>
<dbReference type="InterPro" id="IPR050342">
    <property type="entry name" value="HMGB"/>
</dbReference>
<gene>
    <name evidence="4" type="ORF">ACOF00016_LOCUS1857</name>
</gene>